<feature type="domain" description="PARP catalytic" evidence="1">
    <location>
        <begin position="340"/>
        <end position="452"/>
    </location>
</feature>
<dbReference type="CDD" id="cd08368">
    <property type="entry name" value="LIM"/>
    <property type="match status" value="1"/>
</dbReference>
<reference evidence="2 3" key="1">
    <citation type="submission" date="2024-04" db="EMBL/GenBank/DDBJ databases">
        <title>Tritrichomonas musculus Genome.</title>
        <authorList>
            <person name="Alves-Ferreira E."/>
            <person name="Grigg M."/>
            <person name="Lorenzi H."/>
            <person name="Galac M."/>
        </authorList>
    </citation>
    <scope>NUCLEOTIDE SEQUENCE [LARGE SCALE GENOMIC DNA]</scope>
    <source>
        <strain evidence="2 3">EAF2021</strain>
    </source>
</reference>
<dbReference type="SUPFAM" id="SSF56399">
    <property type="entry name" value="ADP-ribosylation"/>
    <property type="match status" value="1"/>
</dbReference>
<comment type="caution">
    <text evidence="2">The sequence shown here is derived from an EMBL/GenBank/DDBJ whole genome shotgun (WGS) entry which is preliminary data.</text>
</comment>
<organism evidence="2 3">
    <name type="scientific">Tritrichomonas musculus</name>
    <dbReference type="NCBI Taxonomy" id="1915356"/>
    <lineage>
        <taxon>Eukaryota</taxon>
        <taxon>Metamonada</taxon>
        <taxon>Parabasalia</taxon>
        <taxon>Tritrichomonadida</taxon>
        <taxon>Tritrichomonadidae</taxon>
        <taxon>Tritrichomonas</taxon>
    </lineage>
</organism>
<accession>A0ABR2H1I1</accession>
<sequence length="673" mass="79228">MNNDLIKEHINILIKDLKANDCKFSVDILTRSIKAAILNDDFFKIDYEKYTKTIIDNSNISLNQKESLHQVFMRRKLKIVINCKSCGKPIEGIITYYLEYPYHAKCVKCMNKNCKKSNDINHMICVTPGLFLCQEHYKQYKETKQLSPEISEEYHKKNKENFVKQLFANPLKNINIVDGQSSDPLITPDVIQDSIPIKRPFEYFIPTIKYQFDKNPSEIDFDKLRQKLGDEVLIISAIVGNIEKEEITLPDEQKMQEYYDKGSLNLLQSTQKLEKTDYENFKKKILEEAEEISQKNFNFVFKHEYIYLNVDKQIRDDIRMNDFEMILVGQTIIANRYINEFNQLKETIPNESRRVVFLYHGTKLENHQSIIEKNFLVPRGNDEKEWEYQKNDVGYFGKGIYATDNIFYAAKYSYSINKDIAFNEKVHVICCMAVFNDKKAKSITDKSYKGEDISEDVVNSCGMHHALVGSSKEFWPIKEGEEDYNYITANEFVFPNKYQIIPVYSFTVMRKDHFILWKDENIENSENTNYMKELQERMEVNVYFSKSVDEALEIIKRKKKNKIKLITNGGINLTGKKLIEEARKIIGSNFVCFVFASSRNHIKWVSKMENVLFTTSECDFKEFAAMNLDKDNIIKFARKLEGKYDYKIKINEDELLNFPTNLKSKYRYTNEKK</sequence>
<proteinExistence type="predicted"/>
<evidence type="ECO:0000259" key="1">
    <source>
        <dbReference type="Pfam" id="PF00644"/>
    </source>
</evidence>
<evidence type="ECO:0000313" key="2">
    <source>
        <dbReference type="EMBL" id="KAK8839761.1"/>
    </source>
</evidence>
<dbReference type="EMBL" id="JAPFFF010000050">
    <property type="protein sequence ID" value="KAK8839761.1"/>
    <property type="molecule type" value="Genomic_DNA"/>
</dbReference>
<dbReference type="Gene3D" id="2.10.110.10">
    <property type="entry name" value="Cysteine Rich Protein"/>
    <property type="match status" value="1"/>
</dbReference>
<dbReference type="Pfam" id="PF00644">
    <property type="entry name" value="PARP"/>
    <property type="match status" value="1"/>
</dbReference>
<gene>
    <name evidence="2" type="ORF">M9Y10_031466</name>
</gene>
<name>A0ABR2H1I1_9EUKA</name>
<dbReference type="Proteomes" id="UP001470230">
    <property type="component" value="Unassembled WGS sequence"/>
</dbReference>
<keyword evidence="3" id="KW-1185">Reference proteome</keyword>
<dbReference type="Gene3D" id="3.90.228.10">
    <property type="match status" value="1"/>
</dbReference>
<evidence type="ECO:0000313" key="3">
    <source>
        <dbReference type="Proteomes" id="UP001470230"/>
    </source>
</evidence>
<protein>
    <recommendedName>
        <fullName evidence="1">PARP catalytic domain-containing protein</fullName>
    </recommendedName>
</protein>
<dbReference type="InterPro" id="IPR012317">
    <property type="entry name" value="Poly(ADP-ribose)pol_cat_dom"/>
</dbReference>